<evidence type="ECO:0000256" key="14">
    <source>
        <dbReference type="ARBA" id="ARBA00023324"/>
    </source>
</evidence>
<keyword evidence="5 20" id="KW-0575">Peroxidase</keyword>
<comment type="caution">
    <text evidence="22">The sequence shown here is derived from an EMBL/GenBank/DDBJ whole genome shotgun (WGS) entry which is preliminary data.</text>
</comment>
<comment type="similarity">
    <text evidence="3">Belongs to the peroxidase family. Ascorbate peroxidase subfamily.</text>
</comment>
<dbReference type="EC" id="1.11.1.7" evidence="20"/>
<comment type="cofactor">
    <cofactor evidence="17 20">
        <name>heme b</name>
        <dbReference type="ChEBI" id="CHEBI:60344"/>
    </cofactor>
    <text evidence="17 20">Binds 1 heme b (iron(II)-protoporphyrin IX) group per subunit.</text>
</comment>
<feature type="active site" description="Proton acceptor" evidence="15">
    <location>
        <position position="96"/>
    </location>
</feature>
<comment type="subcellular location">
    <subcellularLocation>
        <location evidence="20">Secreted</location>
    </subcellularLocation>
</comment>
<dbReference type="EMBL" id="JACMSC010000015">
    <property type="protein sequence ID" value="KAG6486064.1"/>
    <property type="molecule type" value="Genomic_DNA"/>
</dbReference>
<feature type="binding site" evidence="17">
    <location>
        <position position="275"/>
    </location>
    <ligand>
        <name>Ca(2+)</name>
        <dbReference type="ChEBI" id="CHEBI:29108"/>
        <label>2</label>
    </ligand>
</feature>
<dbReference type="GO" id="GO:0046872">
    <property type="term" value="F:metal ion binding"/>
    <property type="evidence" value="ECO:0007669"/>
    <property type="project" value="UniProtKB-UniRule"/>
</dbReference>
<evidence type="ECO:0000256" key="9">
    <source>
        <dbReference type="ARBA" id="ARBA00022837"/>
    </source>
</evidence>
<evidence type="ECO:0000256" key="4">
    <source>
        <dbReference type="ARBA" id="ARBA00022525"/>
    </source>
</evidence>
<dbReference type="PRINTS" id="PR00461">
    <property type="entry name" value="PLPEROXIDASE"/>
</dbReference>
<proteinExistence type="inferred from homology"/>
<feature type="disulfide bond" evidence="19">
    <location>
        <begin position="150"/>
        <end position="350"/>
    </location>
</feature>
<feature type="binding site" evidence="17">
    <location>
        <position position="102"/>
    </location>
    <ligand>
        <name>Ca(2+)</name>
        <dbReference type="ChEBI" id="CHEBI:29108"/>
        <label>1</label>
    </ligand>
</feature>
<feature type="binding site" description="axial binding residue" evidence="17">
    <location>
        <position position="221"/>
    </location>
    <ligand>
        <name>heme b</name>
        <dbReference type="ChEBI" id="CHEBI:60344"/>
    </ligand>
    <ligandPart>
        <name>Fe</name>
        <dbReference type="ChEBI" id="CHEBI:18248"/>
    </ligandPart>
</feature>
<keyword evidence="6 20" id="KW-0349">Heme</keyword>
<feature type="disulfide bond" evidence="19">
    <location>
        <begin position="228"/>
        <end position="263"/>
    </location>
</feature>
<dbReference type="InterPro" id="IPR010255">
    <property type="entry name" value="Haem_peroxidase_sf"/>
</dbReference>
<dbReference type="AlphaFoldDB" id="A0A8J5KPG3"/>
<dbReference type="InterPro" id="IPR033905">
    <property type="entry name" value="Secretory_peroxidase"/>
</dbReference>
<dbReference type="PRINTS" id="PR00458">
    <property type="entry name" value="PEROXIDASE"/>
</dbReference>
<dbReference type="Proteomes" id="UP000734854">
    <property type="component" value="Unassembled WGS sequence"/>
</dbReference>
<reference evidence="22 23" key="1">
    <citation type="submission" date="2020-08" db="EMBL/GenBank/DDBJ databases">
        <title>Plant Genome Project.</title>
        <authorList>
            <person name="Zhang R.-G."/>
        </authorList>
    </citation>
    <scope>NUCLEOTIDE SEQUENCE [LARGE SCALE GENOMIC DNA]</scope>
    <source>
        <tissue evidence="22">Rhizome</tissue>
    </source>
</reference>
<evidence type="ECO:0000313" key="22">
    <source>
        <dbReference type="EMBL" id="KAG6486064.1"/>
    </source>
</evidence>
<dbReference type="PANTHER" id="PTHR31235">
    <property type="entry name" value="PEROXIDASE 25-RELATED"/>
    <property type="match status" value="1"/>
</dbReference>
<keyword evidence="14 20" id="KW-0376">Hydrogen peroxide</keyword>
<feature type="binding site" evidence="17">
    <location>
        <position position="283"/>
    </location>
    <ligand>
        <name>Ca(2+)</name>
        <dbReference type="ChEBI" id="CHEBI:29108"/>
        <label>2</label>
    </ligand>
</feature>
<dbReference type="InterPro" id="IPR000823">
    <property type="entry name" value="Peroxidase_pln"/>
</dbReference>
<keyword evidence="9 17" id="KW-0106">Calcium</keyword>
<keyword evidence="10 20" id="KW-0560">Oxidoreductase</keyword>
<keyword evidence="13" id="KW-0325">Glycoprotein</keyword>
<evidence type="ECO:0000256" key="17">
    <source>
        <dbReference type="PIRSR" id="PIRSR600823-3"/>
    </source>
</evidence>
<dbReference type="FunFam" id="1.10.520.10:FF:000001">
    <property type="entry name" value="Peroxidase"/>
    <property type="match status" value="1"/>
</dbReference>
<dbReference type="SUPFAM" id="SSF48113">
    <property type="entry name" value="Heme-dependent peroxidases"/>
    <property type="match status" value="1"/>
</dbReference>
<keyword evidence="11 17" id="KW-0408">Iron</keyword>
<dbReference type="InterPro" id="IPR019793">
    <property type="entry name" value="Peroxidases_heam-ligand_BS"/>
</dbReference>
<feature type="binding site" evidence="17">
    <location>
        <position position="104"/>
    </location>
    <ligand>
        <name>Ca(2+)</name>
        <dbReference type="ChEBI" id="CHEBI:29108"/>
        <label>1</label>
    </ligand>
</feature>
<feature type="binding site" evidence="17">
    <location>
        <position position="106"/>
    </location>
    <ligand>
        <name>Ca(2+)</name>
        <dbReference type="ChEBI" id="CHEBI:29108"/>
        <label>1</label>
    </ligand>
</feature>
<evidence type="ECO:0000256" key="13">
    <source>
        <dbReference type="ARBA" id="ARBA00023180"/>
    </source>
</evidence>
<feature type="disulfide bond" evidence="19">
    <location>
        <begin position="65"/>
        <end position="144"/>
    </location>
</feature>
<dbReference type="Gene3D" id="1.10.520.10">
    <property type="match status" value="1"/>
</dbReference>
<sequence>MFLNNFLHGFFTDQSKNTFQISEQQMAAAGSMALLASLALAVLVWSVGSEAAQGGLSVGYYSTSCPNVEAIVREEVTRALRLAPSLAAALLRLHFHDCFVRGCDGSILLNSTKRNVAEKDAKPNLTLRGFGFIDRVKARLERECPYVVSCADILALVARDAVVLSNGPTWPVATGRKDGLVSIANETIQLPPPTANISTLISMFASKGLSVKDLVVLSGGHTIGISHCFSFNDRLYNYTGKATPNDDDPTLERHYLAKLRSICKPNDPTTFVEMDPGSFRTFDTSYYKLVTKRRGVFHSDEVLLENSVTRDYVLSHAGASESDFFEDFASSMIKMGDIGVLTSGEVRKKCSVIN</sequence>
<evidence type="ECO:0000313" key="23">
    <source>
        <dbReference type="Proteomes" id="UP000734854"/>
    </source>
</evidence>
<evidence type="ECO:0000256" key="5">
    <source>
        <dbReference type="ARBA" id="ARBA00022559"/>
    </source>
</evidence>
<dbReference type="GO" id="GO:0006979">
    <property type="term" value="P:response to oxidative stress"/>
    <property type="evidence" value="ECO:0007669"/>
    <property type="project" value="UniProtKB-UniRule"/>
</dbReference>
<feature type="binding site" evidence="17">
    <location>
        <position position="118"/>
    </location>
    <ligand>
        <name>Ca(2+)</name>
        <dbReference type="ChEBI" id="CHEBI:29108"/>
        <label>1</label>
    </ligand>
</feature>
<feature type="binding site" evidence="17">
    <location>
        <position position="100"/>
    </location>
    <ligand>
        <name>Ca(2+)</name>
        <dbReference type="ChEBI" id="CHEBI:29108"/>
        <label>1</label>
    </ligand>
</feature>
<evidence type="ECO:0000256" key="16">
    <source>
        <dbReference type="PIRSR" id="PIRSR600823-2"/>
    </source>
</evidence>
<dbReference type="PROSITE" id="PS00436">
    <property type="entry name" value="PEROXIDASE_2"/>
    <property type="match status" value="1"/>
</dbReference>
<feature type="binding site" evidence="16">
    <location>
        <position position="191"/>
    </location>
    <ligand>
        <name>substrate</name>
    </ligand>
</feature>
<feature type="binding site" evidence="17">
    <location>
        <position position="97"/>
    </location>
    <ligand>
        <name>Ca(2+)</name>
        <dbReference type="ChEBI" id="CHEBI:29108"/>
        <label>1</label>
    </ligand>
</feature>
<organism evidence="22 23">
    <name type="scientific">Zingiber officinale</name>
    <name type="common">Ginger</name>
    <name type="synonym">Amomum zingiber</name>
    <dbReference type="NCBI Taxonomy" id="94328"/>
    <lineage>
        <taxon>Eukaryota</taxon>
        <taxon>Viridiplantae</taxon>
        <taxon>Streptophyta</taxon>
        <taxon>Embryophyta</taxon>
        <taxon>Tracheophyta</taxon>
        <taxon>Spermatophyta</taxon>
        <taxon>Magnoliopsida</taxon>
        <taxon>Liliopsida</taxon>
        <taxon>Zingiberales</taxon>
        <taxon>Zingiberaceae</taxon>
        <taxon>Zingiber</taxon>
    </lineage>
</organism>
<comment type="similarity">
    <text evidence="20">Belongs to the peroxidase family. Classical plant (class III) peroxidase subfamily.</text>
</comment>
<evidence type="ECO:0000256" key="2">
    <source>
        <dbReference type="ARBA" id="ARBA00002322"/>
    </source>
</evidence>
<evidence type="ECO:0000256" key="19">
    <source>
        <dbReference type="PIRSR" id="PIRSR600823-5"/>
    </source>
</evidence>
<evidence type="ECO:0000256" key="1">
    <source>
        <dbReference type="ARBA" id="ARBA00000189"/>
    </source>
</evidence>
<feature type="site" description="Transition state stabilizer" evidence="18">
    <location>
        <position position="92"/>
    </location>
</feature>
<dbReference type="PROSITE" id="PS50873">
    <property type="entry name" value="PEROXIDASE_4"/>
    <property type="match status" value="1"/>
</dbReference>
<protein>
    <recommendedName>
        <fullName evidence="20">Peroxidase</fullName>
        <ecNumber evidence="20">1.11.1.7</ecNumber>
    </recommendedName>
</protein>
<keyword evidence="8" id="KW-0732">Signal</keyword>
<dbReference type="GO" id="GO:0140825">
    <property type="term" value="F:lactoperoxidase activity"/>
    <property type="evidence" value="ECO:0007669"/>
    <property type="project" value="UniProtKB-EC"/>
</dbReference>
<dbReference type="InterPro" id="IPR002016">
    <property type="entry name" value="Haem_peroxidase"/>
</dbReference>
<name>A0A8J5KPG3_ZINOF</name>
<dbReference type="GO" id="GO:0042744">
    <property type="term" value="P:hydrogen peroxide catabolic process"/>
    <property type="evidence" value="ECO:0007669"/>
    <property type="project" value="UniProtKB-KW"/>
</dbReference>
<dbReference type="Gene3D" id="1.10.420.10">
    <property type="entry name" value="Peroxidase, domain 2"/>
    <property type="match status" value="1"/>
</dbReference>
<comment type="function">
    <text evidence="2">Removal of H(2)O(2), oxidation of toxic reductants, biosynthesis and degradation of lignin, suberization, auxin catabolism, response to environmental stresses such as wounding, pathogen attack and oxidative stress. These functions might be dependent on each isozyme/isoform in each plant tissue.</text>
</comment>
<dbReference type="CDD" id="cd00693">
    <property type="entry name" value="secretory_peroxidase"/>
    <property type="match status" value="1"/>
</dbReference>
<comment type="catalytic activity">
    <reaction evidence="1 20">
        <text>2 a phenolic donor + H2O2 = 2 a phenolic radical donor + 2 H2O</text>
        <dbReference type="Rhea" id="RHEA:56136"/>
        <dbReference type="ChEBI" id="CHEBI:15377"/>
        <dbReference type="ChEBI" id="CHEBI:16240"/>
        <dbReference type="ChEBI" id="CHEBI:139520"/>
        <dbReference type="ChEBI" id="CHEBI:139521"/>
        <dbReference type="EC" id="1.11.1.7"/>
    </reaction>
</comment>
<evidence type="ECO:0000256" key="3">
    <source>
        <dbReference type="ARBA" id="ARBA00006873"/>
    </source>
</evidence>
<comment type="cofactor">
    <cofactor evidence="17 20">
        <name>Ca(2+)</name>
        <dbReference type="ChEBI" id="CHEBI:29108"/>
    </cofactor>
    <text evidence="17 20">Binds 2 calcium ions per subunit.</text>
</comment>
<dbReference type="GO" id="GO:0005576">
    <property type="term" value="C:extracellular region"/>
    <property type="evidence" value="ECO:0007669"/>
    <property type="project" value="UniProtKB-SubCell"/>
</dbReference>
<evidence type="ECO:0000256" key="8">
    <source>
        <dbReference type="ARBA" id="ARBA00022729"/>
    </source>
</evidence>
<keyword evidence="23" id="KW-1185">Reference proteome</keyword>
<feature type="binding site" evidence="17">
    <location>
        <position position="222"/>
    </location>
    <ligand>
        <name>Ca(2+)</name>
        <dbReference type="ChEBI" id="CHEBI:29108"/>
        <label>2</label>
    </ligand>
</feature>
<dbReference type="PROSITE" id="PS00435">
    <property type="entry name" value="PEROXIDASE_1"/>
    <property type="match status" value="1"/>
</dbReference>
<evidence type="ECO:0000256" key="15">
    <source>
        <dbReference type="PIRSR" id="PIRSR600823-1"/>
    </source>
</evidence>
<evidence type="ECO:0000256" key="20">
    <source>
        <dbReference type="RuleBase" id="RU362060"/>
    </source>
</evidence>
<keyword evidence="4 20" id="KW-0964">Secreted</keyword>
<keyword evidence="7 17" id="KW-0479">Metal-binding</keyword>
<keyword evidence="12 19" id="KW-1015">Disulfide bond</keyword>
<accession>A0A8J5KPG3</accession>
<evidence type="ECO:0000256" key="18">
    <source>
        <dbReference type="PIRSR" id="PIRSR600823-4"/>
    </source>
</evidence>
<evidence type="ECO:0000259" key="21">
    <source>
        <dbReference type="PROSITE" id="PS50873"/>
    </source>
</evidence>
<evidence type="ECO:0000256" key="12">
    <source>
        <dbReference type="ARBA" id="ARBA00023157"/>
    </source>
</evidence>
<gene>
    <name evidence="22" type="ORF">ZIOFF_054634</name>
</gene>
<evidence type="ECO:0000256" key="10">
    <source>
        <dbReference type="ARBA" id="ARBA00023002"/>
    </source>
</evidence>
<evidence type="ECO:0000256" key="11">
    <source>
        <dbReference type="ARBA" id="ARBA00023004"/>
    </source>
</evidence>
<feature type="domain" description="Plant heme peroxidase family profile" evidence="21">
    <location>
        <begin position="55"/>
        <end position="354"/>
    </location>
</feature>
<dbReference type="Pfam" id="PF00141">
    <property type="entry name" value="peroxidase"/>
    <property type="match status" value="1"/>
</dbReference>
<dbReference type="FunFam" id="1.10.420.10:FF:000008">
    <property type="entry name" value="Peroxidase"/>
    <property type="match status" value="1"/>
</dbReference>
<evidence type="ECO:0000256" key="7">
    <source>
        <dbReference type="ARBA" id="ARBA00022723"/>
    </source>
</evidence>
<dbReference type="GO" id="GO:0020037">
    <property type="term" value="F:heme binding"/>
    <property type="evidence" value="ECO:0007669"/>
    <property type="project" value="UniProtKB-UniRule"/>
</dbReference>
<feature type="disulfide bond" evidence="19">
    <location>
        <begin position="98"/>
        <end position="103"/>
    </location>
</feature>
<evidence type="ECO:0000256" key="6">
    <source>
        <dbReference type="ARBA" id="ARBA00022617"/>
    </source>
</evidence>
<dbReference type="InterPro" id="IPR019794">
    <property type="entry name" value="Peroxidases_AS"/>
</dbReference>